<keyword evidence="2" id="KW-1185">Reference proteome</keyword>
<name>A0A4Y7JA40_PAPSO</name>
<dbReference type="EMBL" id="CM010717">
    <property type="protein sequence ID" value="RZC56648.1"/>
    <property type="molecule type" value="Genomic_DNA"/>
</dbReference>
<gene>
    <name evidence="1" type="ORF">C5167_015491</name>
</gene>
<evidence type="ECO:0000313" key="2">
    <source>
        <dbReference type="Proteomes" id="UP000316621"/>
    </source>
</evidence>
<dbReference type="Gramene" id="RZC56648">
    <property type="protein sequence ID" value="RZC56648"/>
    <property type="gene ID" value="C5167_015491"/>
</dbReference>
<accession>A0A4Y7JA40</accession>
<protein>
    <submittedName>
        <fullName evidence="1">Uncharacterized protein</fullName>
    </submittedName>
</protein>
<reference evidence="1 2" key="1">
    <citation type="journal article" date="2018" name="Science">
        <title>The opium poppy genome and morphinan production.</title>
        <authorList>
            <person name="Guo L."/>
            <person name="Winzer T."/>
            <person name="Yang X."/>
            <person name="Li Y."/>
            <person name="Ning Z."/>
            <person name="He Z."/>
            <person name="Teodor R."/>
            <person name="Lu Y."/>
            <person name="Bowser T.A."/>
            <person name="Graham I.A."/>
            <person name="Ye K."/>
        </authorList>
    </citation>
    <scope>NUCLEOTIDE SEQUENCE [LARGE SCALE GENOMIC DNA]</scope>
    <source>
        <strain evidence="2">cv. HN1</strain>
        <tissue evidence="1">Leaves</tissue>
    </source>
</reference>
<organism evidence="1 2">
    <name type="scientific">Papaver somniferum</name>
    <name type="common">Opium poppy</name>
    <dbReference type="NCBI Taxonomy" id="3469"/>
    <lineage>
        <taxon>Eukaryota</taxon>
        <taxon>Viridiplantae</taxon>
        <taxon>Streptophyta</taxon>
        <taxon>Embryophyta</taxon>
        <taxon>Tracheophyta</taxon>
        <taxon>Spermatophyta</taxon>
        <taxon>Magnoliopsida</taxon>
        <taxon>Ranunculales</taxon>
        <taxon>Papaveraceae</taxon>
        <taxon>Papaveroideae</taxon>
        <taxon>Papaver</taxon>
    </lineage>
</organism>
<evidence type="ECO:0000313" key="1">
    <source>
        <dbReference type="EMBL" id="RZC56648.1"/>
    </source>
</evidence>
<dbReference type="AlphaFoldDB" id="A0A4Y7JA40"/>
<dbReference type="Proteomes" id="UP000316621">
    <property type="component" value="Chromosome 3"/>
</dbReference>
<proteinExistence type="predicted"/>
<sequence length="244" mass="27416">MWHGFESGYAWKCGGGTTTTLSIECINDFPIQNKWEGVNFAGVGLLSIQFTSFGEKNMPFAYDFCWEAILQALGSFCLDCKCFLVLAFVILGVPFSNINCLSSSFIVLGMPLSSTQKNVGTSATHSQEVWGTVNLLMHGVCIYDRIFLHLESFKKYKILNIAVTPKQWSDECKTNGDLWRDTPSWSFGCKCFVADSPMLSFGSNMLSSMIYLLDITYWCKQNQSICEGDKVIPRLIPMLQIMLM</sequence>